<dbReference type="Pfam" id="PF01361">
    <property type="entry name" value="Tautomerase"/>
    <property type="match status" value="1"/>
</dbReference>
<comment type="caution">
    <text evidence="5">The sequence shown here is derived from an EMBL/GenBank/DDBJ whole genome shotgun (WGS) entry which is preliminary data.</text>
</comment>
<dbReference type="AlphaFoldDB" id="A0A933L1B8"/>
<feature type="domain" description="4-oxalocrotonate tautomerase-like" evidence="4">
    <location>
        <begin position="2"/>
        <end position="59"/>
    </location>
</feature>
<evidence type="ECO:0000259" key="4">
    <source>
        <dbReference type="Pfam" id="PF01361"/>
    </source>
</evidence>
<comment type="similarity">
    <text evidence="1">Belongs to the 4-oxalocrotonate tautomerase family.</text>
</comment>
<proteinExistence type="inferred from homology"/>
<evidence type="ECO:0000313" key="6">
    <source>
        <dbReference type="Proteomes" id="UP000782610"/>
    </source>
</evidence>
<dbReference type="SUPFAM" id="SSF55331">
    <property type="entry name" value="Tautomerase/MIF"/>
    <property type="match status" value="1"/>
</dbReference>
<keyword evidence="2" id="KW-0413">Isomerase</keyword>
<dbReference type="EMBL" id="JACRAF010000019">
    <property type="protein sequence ID" value="MBI4921377.1"/>
    <property type="molecule type" value="Genomic_DNA"/>
</dbReference>
<feature type="region of interest" description="Disordered" evidence="3">
    <location>
        <begin position="64"/>
        <end position="94"/>
    </location>
</feature>
<dbReference type="InterPro" id="IPR014347">
    <property type="entry name" value="Tautomerase/MIF_sf"/>
</dbReference>
<dbReference type="InterPro" id="IPR004370">
    <property type="entry name" value="4-OT-like_dom"/>
</dbReference>
<dbReference type="Gene3D" id="3.30.429.10">
    <property type="entry name" value="Macrophage Migration Inhibitory Factor"/>
    <property type="match status" value="1"/>
</dbReference>
<organism evidence="5 6">
    <name type="scientific">Devosia nanyangense</name>
    <dbReference type="NCBI Taxonomy" id="1228055"/>
    <lineage>
        <taxon>Bacteria</taxon>
        <taxon>Pseudomonadati</taxon>
        <taxon>Pseudomonadota</taxon>
        <taxon>Alphaproteobacteria</taxon>
        <taxon>Hyphomicrobiales</taxon>
        <taxon>Devosiaceae</taxon>
        <taxon>Devosia</taxon>
    </lineage>
</organism>
<reference evidence="5" key="1">
    <citation type="submission" date="2020-07" db="EMBL/GenBank/DDBJ databases">
        <title>Huge and variable diversity of episymbiotic CPR bacteria and DPANN archaea in groundwater ecosystems.</title>
        <authorList>
            <person name="He C.Y."/>
            <person name="Keren R."/>
            <person name="Whittaker M."/>
            <person name="Farag I.F."/>
            <person name="Doudna J."/>
            <person name="Cate J.H.D."/>
            <person name="Banfield J.F."/>
        </authorList>
    </citation>
    <scope>NUCLEOTIDE SEQUENCE</scope>
    <source>
        <strain evidence="5">NC_groundwater_1586_Pr3_B-0.1um_66_15</strain>
    </source>
</reference>
<dbReference type="PANTHER" id="PTHR35530">
    <property type="entry name" value="TAUTOMERASE-RELATED"/>
    <property type="match status" value="1"/>
</dbReference>
<protein>
    <submittedName>
        <fullName evidence="5">4-oxalocrotonate tautomerase family protein</fullName>
    </submittedName>
</protein>
<accession>A0A933L1B8</accession>
<gene>
    <name evidence="5" type="ORF">HY834_06470</name>
</gene>
<sequence>MPYVRVEITGGATTAQKLAIHKGMTDVLVNVLGKNPEYTFIVIEEVSSDNWGHKGTSVAELQKLAAPKPRPPRVTVGPKKAAARKPAAKKAARR</sequence>
<dbReference type="Proteomes" id="UP000782610">
    <property type="component" value="Unassembled WGS sequence"/>
</dbReference>
<evidence type="ECO:0000256" key="1">
    <source>
        <dbReference type="ARBA" id="ARBA00006723"/>
    </source>
</evidence>
<dbReference type="PANTHER" id="PTHR35530:SF1">
    <property type="entry name" value="2-HYDROXYMUCONATE TAUTOMERASE"/>
    <property type="match status" value="1"/>
</dbReference>
<dbReference type="GO" id="GO:0016853">
    <property type="term" value="F:isomerase activity"/>
    <property type="evidence" value="ECO:0007669"/>
    <property type="project" value="UniProtKB-KW"/>
</dbReference>
<evidence type="ECO:0000313" key="5">
    <source>
        <dbReference type="EMBL" id="MBI4921377.1"/>
    </source>
</evidence>
<evidence type="ECO:0000256" key="3">
    <source>
        <dbReference type="SAM" id="MobiDB-lite"/>
    </source>
</evidence>
<evidence type="ECO:0000256" key="2">
    <source>
        <dbReference type="ARBA" id="ARBA00023235"/>
    </source>
</evidence>
<feature type="compositionally biased region" description="Basic residues" evidence="3">
    <location>
        <begin position="81"/>
        <end position="94"/>
    </location>
</feature>
<name>A0A933L1B8_9HYPH</name>